<feature type="transmembrane region" description="Helical" evidence="7">
    <location>
        <begin position="94"/>
        <end position="112"/>
    </location>
</feature>
<feature type="transmembrane region" description="Helical" evidence="7">
    <location>
        <begin position="323"/>
        <end position="346"/>
    </location>
</feature>
<dbReference type="SUPFAM" id="SSF103473">
    <property type="entry name" value="MFS general substrate transporter"/>
    <property type="match status" value="1"/>
</dbReference>
<evidence type="ECO:0000256" key="4">
    <source>
        <dbReference type="ARBA" id="ARBA00022692"/>
    </source>
</evidence>
<keyword evidence="2" id="KW-0813">Transport</keyword>
<dbReference type="PANTHER" id="PTHR23517">
    <property type="entry name" value="RESISTANCE PROTEIN MDTM, PUTATIVE-RELATED-RELATED"/>
    <property type="match status" value="1"/>
</dbReference>
<keyword evidence="10" id="KW-1185">Reference proteome</keyword>
<sequence length="394" mass="44445">MSYHSNSSTLSRQEKYRWVKYGGYHPIVWFLIIGTAITRLASFMSLPFLAIHLSQSLHLDPFSVGITLGMSGLTGSLGGFVGGYLSDRWGRQRIMVFSFLVWIGVFFGFMFAESFWDFFLLNSLNGLCRAFFEPTSQALMADVSTPEQRLKIFSYRYIAINIGMVAGPLLGSLLYNTLGMTIFLYTGIIYTLYFLSLSTFLLRYRRDLPKVQGPEANTVPFRECWKVIRRDRALRYFVLAGILFFIVYSQIESSLPLYLVEQAGTADHLYPLLLTMNAAMVILLQYFATRWAEKKHILTSLFIGCLLSVGGFLSFAVGSQDTAFITGVVLITLGEILIFPVSSLFIDRIAKDRMRGTYYGANNLGQLGLFFGPMIGGGLLDHMKGPAMWWLMAF</sequence>
<dbReference type="Gene3D" id="1.20.1250.20">
    <property type="entry name" value="MFS general substrate transporter like domains"/>
    <property type="match status" value="1"/>
</dbReference>
<keyword evidence="4 7" id="KW-0812">Transmembrane</keyword>
<evidence type="ECO:0000259" key="8">
    <source>
        <dbReference type="PROSITE" id="PS50850"/>
    </source>
</evidence>
<dbReference type="GO" id="GO:0005886">
    <property type="term" value="C:plasma membrane"/>
    <property type="evidence" value="ECO:0007669"/>
    <property type="project" value="UniProtKB-SubCell"/>
</dbReference>
<reference evidence="9 10" key="1">
    <citation type="submission" date="2018-04" db="EMBL/GenBank/DDBJ databases">
        <title>Genomic Encyclopedia of Archaeal and Bacterial Type Strains, Phase II (KMG-II): from individual species to whole genera.</title>
        <authorList>
            <person name="Goeker M."/>
        </authorList>
    </citation>
    <scope>NUCLEOTIDE SEQUENCE [LARGE SCALE GENOMIC DNA]</scope>
    <source>
        <strain evidence="9 10">DSM 45787</strain>
    </source>
</reference>
<evidence type="ECO:0000313" key="9">
    <source>
        <dbReference type="EMBL" id="PTX48129.1"/>
    </source>
</evidence>
<proteinExistence type="predicted"/>
<dbReference type="Proteomes" id="UP000244240">
    <property type="component" value="Unassembled WGS sequence"/>
</dbReference>
<dbReference type="Pfam" id="PF07690">
    <property type="entry name" value="MFS_1"/>
    <property type="match status" value="1"/>
</dbReference>
<keyword evidence="3" id="KW-1003">Cell membrane</keyword>
<dbReference type="PANTHER" id="PTHR23517:SF2">
    <property type="entry name" value="MULTIDRUG RESISTANCE PROTEIN MDTH"/>
    <property type="match status" value="1"/>
</dbReference>
<dbReference type="AlphaFoldDB" id="A0A2T6AWE9"/>
<evidence type="ECO:0000256" key="1">
    <source>
        <dbReference type="ARBA" id="ARBA00004651"/>
    </source>
</evidence>
<evidence type="ECO:0000256" key="7">
    <source>
        <dbReference type="SAM" id="Phobius"/>
    </source>
</evidence>
<feature type="transmembrane region" description="Helical" evidence="7">
    <location>
        <begin position="62"/>
        <end position="82"/>
    </location>
</feature>
<feature type="transmembrane region" description="Helical" evidence="7">
    <location>
        <begin position="233"/>
        <end position="249"/>
    </location>
</feature>
<dbReference type="InterPro" id="IPR011701">
    <property type="entry name" value="MFS"/>
</dbReference>
<dbReference type="EMBL" id="QBKR01000047">
    <property type="protein sequence ID" value="PTX48129.1"/>
    <property type="molecule type" value="Genomic_DNA"/>
</dbReference>
<dbReference type="PROSITE" id="PS50850">
    <property type="entry name" value="MFS"/>
    <property type="match status" value="1"/>
</dbReference>
<evidence type="ECO:0000313" key="10">
    <source>
        <dbReference type="Proteomes" id="UP000244240"/>
    </source>
</evidence>
<gene>
    <name evidence="9" type="ORF">C8P63_1471</name>
</gene>
<dbReference type="InterPro" id="IPR050171">
    <property type="entry name" value="MFS_Transporters"/>
</dbReference>
<feature type="non-terminal residue" evidence="9">
    <location>
        <position position="394"/>
    </location>
</feature>
<evidence type="ECO:0000256" key="6">
    <source>
        <dbReference type="ARBA" id="ARBA00023136"/>
    </source>
</evidence>
<dbReference type="InterPro" id="IPR036259">
    <property type="entry name" value="MFS_trans_sf"/>
</dbReference>
<protein>
    <submittedName>
        <fullName evidence="9">Putative MFS family arabinose efflux permease</fullName>
    </submittedName>
</protein>
<name>A0A2T6AWE9_9BACL</name>
<feature type="domain" description="Major facilitator superfamily (MFS) profile" evidence="8">
    <location>
        <begin position="27"/>
        <end position="394"/>
    </location>
</feature>
<comment type="subcellular location">
    <subcellularLocation>
        <location evidence="1">Cell membrane</location>
        <topology evidence="1">Multi-pass membrane protein</topology>
    </subcellularLocation>
</comment>
<evidence type="ECO:0000256" key="3">
    <source>
        <dbReference type="ARBA" id="ARBA00022475"/>
    </source>
</evidence>
<keyword evidence="6 7" id="KW-0472">Membrane</keyword>
<accession>A0A2T6AWE9</accession>
<dbReference type="RefSeq" id="WP_108026709.1">
    <property type="nucleotide sequence ID" value="NZ_QBKR01000047.1"/>
</dbReference>
<dbReference type="CDD" id="cd17329">
    <property type="entry name" value="MFS_MdtH_MDR_like"/>
    <property type="match status" value="1"/>
</dbReference>
<comment type="caution">
    <text evidence="9">The sequence shown here is derived from an EMBL/GenBank/DDBJ whole genome shotgun (WGS) entry which is preliminary data.</text>
</comment>
<dbReference type="GO" id="GO:0022857">
    <property type="term" value="F:transmembrane transporter activity"/>
    <property type="evidence" value="ECO:0007669"/>
    <property type="project" value="InterPro"/>
</dbReference>
<evidence type="ECO:0000256" key="5">
    <source>
        <dbReference type="ARBA" id="ARBA00022989"/>
    </source>
</evidence>
<feature type="transmembrane region" description="Helical" evidence="7">
    <location>
        <begin position="269"/>
        <end position="288"/>
    </location>
</feature>
<keyword evidence="5 7" id="KW-1133">Transmembrane helix</keyword>
<feature type="transmembrane region" description="Helical" evidence="7">
    <location>
        <begin position="297"/>
        <end position="317"/>
    </location>
</feature>
<organism evidence="9 10">
    <name type="scientific">Melghirimyces profundicolus</name>
    <dbReference type="NCBI Taxonomy" id="1242148"/>
    <lineage>
        <taxon>Bacteria</taxon>
        <taxon>Bacillati</taxon>
        <taxon>Bacillota</taxon>
        <taxon>Bacilli</taxon>
        <taxon>Bacillales</taxon>
        <taxon>Thermoactinomycetaceae</taxon>
        <taxon>Melghirimyces</taxon>
    </lineage>
</organism>
<dbReference type="InterPro" id="IPR020846">
    <property type="entry name" value="MFS_dom"/>
</dbReference>
<evidence type="ECO:0000256" key="2">
    <source>
        <dbReference type="ARBA" id="ARBA00022448"/>
    </source>
</evidence>
<feature type="transmembrane region" description="Helical" evidence="7">
    <location>
        <begin position="27"/>
        <end position="50"/>
    </location>
</feature>
<feature type="transmembrane region" description="Helical" evidence="7">
    <location>
        <begin position="182"/>
        <end position="202"/>
    </location>
</feature>